<comment type="caution">
    <text evidence="12">The sequence shown here is derived from an EMBL/GenBank/DDBJ whole genome shotgun (WGS) entry which is preliminary data.</text>
</comment>
<organism evidence="12 13">
    <name type="scientific">Penicillium alfredii</name>
    <dbReference type="NCBI Taxonomy" id="1506179"/>
    <lineage>
        <taxon>Eukaryota</taxon>
        <taxon>Fungi</taxon>
        <taxon>Dikarya</taxon>
        <taxon>Ascomycota</taxon>
        <taxon>Pezizomycotina</taxon>
        <taxon>Eurotiomycetes</taxon>
        <taxon>Eurotiomycetidae</taxon>
        <taxon>Eurotiales</taxon>
        <taxon>Aspergillaceae</taxon>
        <taxon>Penicillium</taxon>
    </lineage>
</organism>
<dbReference type="PANTHER" id="PTHR38011">
    <property type="entry name" value="DIHYDROFOLATE REDUCTASE FAMILY PROTEIN (AFU_ORTHOLOGUE AFUA_8G06820)"/>
    <property type="match status" value="1"/>
</dbReference>
<dbReference type="SUPFAM" id="SSF53597">
    <property type="entry name" value="Dihydrofolate reductase-like"/>
    <property type="match status" value="1"/>
</dbReference>
<dbReference type="AlphaFoldDB" id="A0A9W9F9W4"/>
<keyword evidence="5" id="KW-0686">Riboflavin biosynthesis</keyword>
<dbReference type="GO" id="GO:0009231">
    <property type="term" value="P:riboflavin biosynthetic process"/>
    <property type="evidence" value="ECO:0007669"/>
    <property type="project" value="UniProtKB-KW"/>
</dbReference>
<dbReference type="InterPro" id="IPR050765">
    <property type="entry name" value="Riboflavin_Biosynth_HTPR"/>
</dbReference>
<dbReference type="GO" id="GO:0008703">
    <property type="term" value="F:5-amino-6-(5-phosphoribosylamino)uracil reductase activity"/>
    <property type="evidence" value="ECO:0007669"/>
    <property type="project" value="InterPro"/>
</dbReference>
<feature type="region of interest" description="Disordered" evidence="10">
    <location>
        <begin position="1"/>
        <end position="68"/>
    </location>
</feature>
<evidence type="ECO:0000256" key="8">
    <source>
        <dbReference type="ARBA" id="ARBA00047550"/>
    </source>
</evidence>
<evidence type="ECO:0000256" key="6">
    <source>
        <dbReference type="ARBA" id="ARBA00030073"/>
    </source>
</evidence>
<dbReference type="PANTHER" id="PTHR38011:SF8">
    <property type="entry name" value="2,5-DIAMINO-6-RIBOSYLAMINO-4(3H)-PYRIMIDINONE 5'-PHOSPHATE REDUCTASE"/>
    <property type="match status" value="1"/>
</dbReference>
<proteinExistence type="inferred from homology"/>
<comment type="catalytic activity">
    <reaction evidence="8">
        <text>2,5-diamino-6-(1-D-ribitylamino)pyrimidin-4(3H)-one 5'-phosphate + NAD(+) = 2,5-diamino-6-(1-D-ribosylamino)pyrimidin-4(3H)-one 5'-phosphate + NADH + H(+)</text>
        <dbReference type="Rhea" id="RHEA:27274"/>
        <dbReference type="ChEBI" id="CHEBI:15378"/>
        <dbReference type="ChEBI" id="CHEBI:57540"/>
        <dbReference type="ChEBI" id="CHEBI:57945"/>
        <dbReference type="ChEBI" id="CHEBI:58890"/>
        <dbReference type="ChEBI" id="CHEBI:59545"/>
        <dbReference type="EC" id="1.1.1.302"/>
    </reaction>
</comment>
<feature type="region of interest" description="Disordered" evidence="10">
    <location>
        <begin position="575"/>
        <end position="594"/>
    </location>
</feature>
<dbReference type="GeneID" id="81395357"/>
<evidence type="ECO:0000256" key="10">
    <source>
        <dbReference type="SAM" id="MobiDB-lite"/>
    </source>
</evidence>
<dbReference type="Gene3D" id="3.40.430.10">
    <property type="entry name" value="Dihydrofolate Reductase, subunit A"/>
    <property type="match status" value="1"/>
</dbReference>
<evidence type="ECO:0000256" key="3">
    <source>
        <dbReference type="ARBA" id="ARBA00012851"/>
    </source>
</evidence>
<comment type="catalytic activity">
    <reaction evidence="9">
        <text>2,5-diamino-6-(1-D-ribitylamino)pyrimidin-4(3H)-one 5'-phosphate + NADP(+) = 2,5-diamino-6-(1-D-ribosylamino)pyrimidin-4(3H)-one 5'-phosphate + NADPH + H(+)</text>
        <dbReference type="Rhea" id="RHEA:27278"/>
        <dbReference type="ChEBI" id="CHEBI:15378"/>
        <dbReference type="ChEBI" id="CHEBI:57783"/>
        <dbReference type="ChEBI" id="CHEBI:58349"/>
        <dbReference type="ChEBI" id="CHEBI:58890"/>
        <dbReference type="ChEBI" id="CHEBI:59545"/>
        <dbReference type="EC" id="1.1.1.302"/>
    </reaction>
</comment>
<evidence type="ECO:0000259" key="11">
    <source>
        <dbReference type="Pfam" id="PF01872"/>
    </source>
</evidence>
<sequence>MDHASHASDSNPRPLGSDSGPEAPNNADNIRARDGLEAADAEVEPIQDMSVRADVMDEDPQPESATPLMNLSGALEKQALRAEDNDSTSHSVADNRPSSETEPTAQNVEAGHSLFNNPPNLSRIRKVLFECKDPIEISLEEFETYWPFIDNVWVKQRSNASMEGHCTTDYYMCRLRRPTHRTSETRPLPEGKRPRKKRVREGGICNFQIKVVRFEGAYSTVTIARTPGSSSAHSHDLDYIDRVKRNSGLMEYARKESVKGYLPSSIYTKFQEEPEKLCEAGGRFFTVTDVRNVSAKWRLQNPEVKLVAHEGYEYQKGHGIIKSQSADGAHEGSSQPKPTQLIPSSLPQDTLPFPQFPLEFLDSYLPNHSDRRELPHVTLSYASSMDSKISLQPGMQTVLSGPEAKLMTHYLRSRHDAILVGVGTVLADNPGLNCRLEGAGGFGGLGRMWQPRPVIIDPTGRWSVHPECRILRTAVDGKGKAPWVVISPGAQINPQRLMMLKGYGGDFLRIVEYNQHWRLRWEAVLRALASEGIKSVMIEGGGTVLSELLNPEYTQFIDSIIVTIAPTYLGRGGVGVSPDSKQDQEGKPNAALNPRDVKWMPLGQNVIMCGKIREAGQ</sequence>
<name>A0A9W9F9W4_9EURO</name>
<dbReference type="EMBL" id="JAPMSZ010000007">
    <property type="protein sequence ID" value="KAJ5096251.1"/>
    <property type="molecule type" value="Genomic_DNA"/>
</dbReference>
<evidence type="ECO:0000256" key="1">
    <source>
        <dbReference type="ARBA" id="ARBA00003555"/>
    </source>
</evidence>
<accession>A0A9W9F9W4</accession>
<reference evidence="12" key="2">
    <citation type="journal article" date="2023" name="IMA Fungus">
        <title>Comparative genomic study of the Penicillium genus elucidates a diverse pangenome and 15 lateral gene transfer events.</title>
        <authorList>
            <person name="Petersen C."/>
            <person name="Sorensen T."/>
            <person name="Nielsen M.R."/>
            <person name="Sondergaard T.E."/>
            <person name="Sorensen J.L."/>
            <person name="Fitzpatrick D.A."/>
            <person name="Frisvad J.C."/>
            <person name="Nielsen K.L."/>
        </authorList>
    </citation>
    <scope>NUCLEOTIDE SEQUENCE</scope>
    <source>
        <strain evidence="12">IBT 34128</strain>
    </source>
</reference>
<reference evidence="12" key="1">
    <citation type="submission" date="2022-11" db="EMBL/GenBank/DDBJ databases">
        <authorList>
            <person name="Petersen C."/>
        </authorList>
    </citation>
    <scope>NUCLEOTIDE SEQUENCE</scope>
    <source>
        <strain evidence="12">IBT 34128</strain>
    </source>
</reference>
<dbReference type="OrthoDB" id="5432at2759"/>
<feature type="domain" description="Bacterial bifunctional deaminase-reductase C-terminal" evidence="11">
    <location>
        <begin position="375"/>
        <end position="607"/>
    </location>
</feature>
<evidence type="ECO:0000313" key="12">
    <source>
        <dbReference type="EMBL" id="KAJ5096251.1"/>
    </source>
</evidence>
<dbReference type="Proteomes" id="UP001141434">
    <property type="component" value="Unassembled WGS sequence"/>
</dbReference>
<gene>
    <name evidence="12" type="ORF">NUU61_005607</name>
</gene>
<comment type="function">
    <text evidence="1">Catalyzes an early step in riboflavin biosynthesis, the NADPH-dependent reduction of the ribose side chain of 2,5-diamino-6-ribosylamino-4(3H)-pyrimidinone 5'-phosphate, yielding 2,5-diamino-6-ribitylamino-4(3H)-pyrimidinone 5'-phosphate.</text>
</comment>
<comment type="similarity">
    <text evidence="2">Belongs to the HTP reductase family.</text>
</comment>
<keyword evidence="13" id="KW-1185">Reference proteome</keyword>
<feature type="region of interest" description="Disordered" evidence="10">
    <location>
        <begin position="80"/>
        <end position="116"/>
    </location>
</feature>
<evidence type="ECO:0000256" key="5">
    <source>
        <dbReference type="ARBA" id="ARBA00022619"/>
    </source>
</evidence>
<dbReference type="Pfam" id="PF01872">
    <property type="entry name" value="RibD_C"/>
    <property type="match status" value="1"/>
</dbReference>
<evidence type="ECO:0000256" key="4">
    <source>
        <dbReference type="ARBA" id="ARBA00015035"/>
    </source>
</evidence>
<evidence type="ECO:0000256" key="9">
    <source>
        <dbReference type="ARBA" id="ARBA00049020"/>
    </source>
</evidence>
<dbReference type="InterPro" id="IPR024072">
    <property type="entry name" value="DHFR-like_dom_sf"/>
</dbReference>
<dbReference type="RefSeq" id="XP_056511802.1">
    <property type="nucleotide sequence ID" value="XM_056656189.1"/>
</dbReference>
<evidence type="ECO:0000256" key="7">
    <source>
        <dbReference type="ARBA" id="ARBA00031630"/>
    </source>
</evidence>
<protein>
    <recommendedName>
        <fullName evidence="4">2,5-diamino-6-ribosylamino-4(3H)-pyrimidinone 5'-phosphate reductase</fullName>
        <ecNumber evidence="3">1.1.1.302</ecNumber>
    </recommendedName>
    <alternativeName>
        <fullName evidence="7">2,5-diamino-6-(5-phospho-D-ribosylamino)pyrimidin-4(3H)-one reductase</fullName>
    </alternativeName>
    <alternativeName>
        <fullName evidence="6">2,5-diamino-6-ribitylamino-4(3H)-pyrimidinone 5'-phosphate synthase</fullName>
    </alternativeName>
</protein>
<dbReference type="InterPro" id="IPR002734">
    <property type="entry name" value="RibDG_C"/>
</dbReference>
<dbReference type="EC" id="1.1.1.302" evidence="3"/>
<evidence type="ECO:0000313" key="13">
    <source>
        <dbReference type="Proteomes" id="UP001141434"/>
    </source>
</evidence>
<evidence type="ECO:0000256" key="2">
    <source>
        <dbReference type="ARBA" id="ARBA00009723"/>
    </source>
</evidence>
<feature type="compositionally biased region" description="Polar residues" evidence="10">
    <location>
        <begin position="88"/>
        <end position="107"/>
    </location>
</feature>
<feature type="region of interest" description="Disordered" evidence="10">
    <location>
        <begin position="323"/>
        <end position="346"/>
    </location>
</feature>